<evidence type="ECO:0000256" key="2">
    <source>
        <dbReference type="ARBA" id="ARBA00009477"/>
    </source>
</evidence>
<dbReference type="InterPro" id="IPR050465">
    <property type="entry name" value="UPF0194_transport"/>
</dbReference>
<sequence>MILSSIIIIFSNLLEKFQVSKFMLLRQSTRLIFIFLMVFLILSCTKDKKKEEIYPKKTERVERGTIYLEVTATGAIKPQVGASVKVGARVSGRVERLLVRQGDYVRAGQLIAIIEHEDLKKQVERYEFEYKQALSQLEKIRKVYPENIKAKKNSVLALEAELAQIERELKRLEKLYREGLISKTDLERMERDREVKLHQLESAKAELKALMDEFEKEQERVKAQVEAAKRQVEEARVKLKYAFVYSPINGYVSEVTTQQGETVVAGLNAPTFITVIDLSRLEVHCYVDETDIGKIKPGLEATFKVDSFPDKIFKARVRTIYPGAIIKNNVVFYDTVLDILTPYENYLRPEMTAQVTIIADKKENALLVPSASIKIDKEGKQYVMVKKGDKWEKRIVKVGWESRGKTEILEGLKEGEVVGVW</sequence>
<comment type="similarity">
    <text evidence="2">Belongs to the membrane fusion protein (MFP) (TC 8.A.1) family.</text>
</comment>
<feature type="domain" description="CusB-like beta-barrel" evidence="6">
    <location>
        <begin position="285"/>
        <end position="358"/>
    </location>
</feature>
<dbReference type="InterPro" id="IPR006143">
    <property type="entry name" value="RND_pump_MFP"/>
</dbReference>
<dbReference type="PANTHER" id="PTHR32347:SF14">
    <property type="entry name" value="EFFLUX SYSTEM COMPONENT YKNX-RELATED"/>
    <property type="match status" value="1"/>
</dbReference>
<dbReference type="Pfam" id="PF25917">
    <property type="entry name" value="BSH_RND"/>
    <property type="match status" value="1"/>
</dbReference>
<gene>
    <name evidence="8" type="ORF">C0197_03335</name>
</gene>
<comment type="subcellular location">
    <subcellularLocation>
        <location evidence="1">Cell envelope</location>
    </subcellularLocation>
</comment>
<evidence type="ECO:0000259" key="6">
    <source>
        <dbReference type="Pfam" id="PF25954"/>
    </source>
</evidence>
<evidence type="ECO:0000313" key="8">
    <source>
        <dbReference type="EMBL" id="PMP63107.1"/>
    </source>
</evidence>
<evidence type="ECO:0000256" key="4">
    <source>
        <dbReference type="SAM" id="Coils"/>
    </source>
</evidence>
<evidence type="ECO:0000259" key="5">
    <source>
        <dbReference type="Pfam" id="PF25917"/>
    </source>
</evidence>
<dbReference type="Pfam" id="PF25954">
    <property type="entry name" value="Beta-barrel_RND_2"/>
    <property type="match status" value="1"/>
</dbReference>
<evidence type="ECO:0000313" key="9">
    <source>
        <dbReference type="Proteomes" id="UP000235731"/>
    </source>
</evidence>
<name>A0A2N7PJS8_9BACT</name>
<accession>A0A2N7PJS8</accession>
<feature type="coiled-coil region" evidence="4">
    <location>
        <begin position="116"/>
        <end position="238"/>
    </location>
</feature>
<dbReference type="GO" id="GO:0016020">
    <property type="term" value="C:membrane"/>
    <property type="evidence" value="ECO:0007669"/>
    <property type="project" value="InterPro"/>
</dbReference>
<evidence type="ECO:0000256" key="1">
    <source>
        <dbReference type="ARBA" id="ARBA00004196"/>
    </source>
</evidence>
<dbReference type="GO" id="GO:0022857">
    <property type="term" value="F:transmembrane transporter activity"/>
    <property type="evidence" value="ECO:0007669"/>
    <property type="project" value="InterPro"/>
</dbReference>
<dbReference type="EMBL" id="PNIE01000045">
    <property type="protein sequence ID" value="PMP63107.1"/>
    <property type="molecule type" value="Genomic_DNA"/>
</dbReference>
<dbReference type="Gene3D" id="2.40.30.170">
    <property type="match status" value="1"/>
</dbReference>
<dbReference type="Proteomes" id="UP000235731">
    <property type="component" value="Unassembled WGS sequence"/>
</dbReference>
<dbReference type="GO" id="GO:0030313">
    <property type="term" value="C:cell envelope"/>
    <property type="evidence" value="ECO:0007669"/>
    <property type="project" value="UniProtKB-SubCell"/>
</dbReference>
<dbReference type="Gene3D" id="2.40.50.100">
    <property type="match status" value="1"/>
</dbReference>
<proteinExistence type="inferred from homology"/>
<dbReference type="Gene3D" id="1.10.287.470">
    <property type="entry name" value="Helix hairpin bin"/>
    <property type="match status" value="1"/>
</dbReference>
<dbReference type="NCBIfam" id="TIGR01730">
    <property type="entry name" value="RND_mfp"/>
    <property type="match status" value="1"/>
</dbReference>
<dbReference type="PANTHER" id="PTHR32347">
    <property type="entry name" value="EFFLUX SYSTEM COMPONENT YKNX-RELATED"/>
    <property type="match status" value="1"/>
</dbReference>
<dbReference type="Gene3D" id="2.40.420.20">
    <property type="match status" value="1"/>
</dbReference>
<organism evidence="8 9">
    <name type="scientific">Caldimicrobium thiodismutans</name>
    <dbReference type="NCBI Taxonomy" id="1653476"/>
    <lineage>
        <taxon>Bacteria</taxon>
        <taxon>Pseudomonadati</taxon>
        <taxon>Thermodesulfobacteriota</taxon>
        <taxon>Thermodesulfobacteria</taxon>
        <taxon>Thermodesulfobacteriales</taxon>
        <taxon>Thermodesulfobacteriaceae</taxon>
        <taxon>Caldimicrobium</taxon>
    </lineage>
</organism>
<dbReference type="Pfam" id="PF25967">
    <property type="entry name" value="RND-MFP_C"/>
    <property type="match status" value="1"/>
</dbReference>
<dbReference type="SUPFAM" id="SSF111369">
    <property type="entry name" value="HlyD-like secretion proteins"/>
    <property type="match status" value="2"/>
</dbReference>
<dbReference type="InterPro" id="IPR058627">
    <property type="entry name" value="MdtA-like_C"/>
</dbReference>
<protein>
    <submittedName>
        <fullName evidence="8">Efflux RND transporter periplasmic adaptor subunit</fullName>
    </submittedName>
</protein>
<reference evidence="8 9" key="1">
    <citation type="submission" date="2018-01" db="EMBL/GenBank/DDBJ databases">
        <title>Metagenomic assembled genomes from two thermal pools in the Uzon Caldera, Kamchatka, Russia.</title>
        <authorList>
            <person name="Wilkins L."/>
            <person name="Ettinger C."/>
        </authorList>
    </citation>
    <scope>NUCLEOTIDE SEQUENCE [LARGE SCALE GENOMIC DNA]</scope>
    <source>
        <strain evidence="8">ZAV-15</strain>
    </source>
</reference>
<dbReference type="InterPro" id="IPR058625">
    <property type="entry name" value="MdtA-like_BSH"/>
</dbReference>
<feature type="domain" description="Multidrug resistance protein MdtA-like barrel-sandwich hybrid" evidence="5">
    <location>
        <begin position="84"/>
        <end position="271"/>
    </location>
</feature>
<evidence type="ECO:0000256" key="3">
    <source>
        <dbReference type="ARBA" id="ARBA00023054"/>
    </source>
</evidence>
<dbReference type="AlphaFoldDB" id="A0A2N7PJS8"/>
<comment type="caution">
    <text evidence="8">The sequence shown here is derived from an EMBL/GenBank/DDBJ whole genome shotgun (WGS) entry which is preliminary data.</text>
</comment>
<evidence type="ECO:0000259" key="7">
    <source>
        <dbReference type="Pfam" id="PF25967"/>
    </source>
</evidence>
<keyword evidence="3 4" id="KW-0175">Coiled coil</keyword>
<feature type="domain" description="Multidrug resistance protein MdtA-like C-terminal permuted SH3" evidence="7">
    <location>
        <begin position="364"/>
        <end position="418"/>
    </location>
</feature>
<dbReference type="InterPro" id="IPR058792">
    <property type="entry name" value="Beta-barrel_RND_2"/>
</dbReference>